<reference evidence="1" key="1">
    <citation type="submission" date="2018-05" db="EMBL/GenBank/DDBJ databases">
        <authorList>
            <person name="Lanie J.A."/>
            <person name="Ng W.-L."/>
            <person name="Kazmierczak K.M."/>
            <person name="Andrzejewski T.M."/>
            <person name="Davidsen T.M."/>
            <person name="Wayne K.J."/>
            <person name="Tettelin H."/>
            <person name="Glass J.I."/>
            <person name="Rusch D."/>
            <person name="Podicherti R."/>
            <person name="Tsui H.-C.T."/>
            <person name="Winkler M.E."/>
        </authorList>
    </citation>
    <scope>NUCLEOTIDE SEQUENCE</scope>
</reference>
<evidence type="ECO:0000313" key="1">
    <source>
        <dbReference type="EMBL" id="SUZ65114.1"/>
    </source>
</evidence>
<accession>A0A381PER6</accession>
<dbReference type="GO" id="GO:0016810">
    <property type="term" value="F:hydrolase activity, acting on carbon-nitrogen (but not peptide) bonds"/>
    <property type="evidence" value="ECO:0007669"/>
    <property type="project" value="InterPro"/>
</dbReference>
<organism evidence="1">
    <name type="scientific">marine metagenome</name>
    <dbReference type="NCBI Taxonomy" id="408172"/>
    <lineage>
        <taxon>unclassified sequences</taxon>
        <taxon>metagenomes</taxon>
        <taxon>ecological metagenomes</taxon>
    </lineage>
</organism>
<gene>
    <name evidence="1" type="ORF">METZ01_LOCUS17968</name>
</gene>
<dbReference type="Gene3D" id="2.30.40.10">
    <property type="entry name" value="Urease, subunit C, domain 1"/>
    <property type="match status" value="1"/>
</dbReference>
<sequence length="95" mass="9646">MKTLTAVTLGAVAVGGSTLAASRVPVAPDFSALPVAAQSPSSAVALTHVNVVPMGSGRVLRDQTVLVEQGRLRRLRSADEVQVPAGVTTVRGMLG</sequence>
<dbReference type="EMBL" id="UINC01000950">
    <property type="protein sequence ID" value="SUZ65114.1"/>
    <property type="molecule type" value="Genomic_DNA"/>
</dbReference>
<evidence type="ECO:0008006" key="2">
    <source>
        <dbReference type="Google" id="ProtNLM"/>
    </source>
</evidence>
<dbReference type="InterPro" id="IPR011059">
    <property type="entry name" value="Metal-dep_hydrolase_composite"/>
</dbReference>
<dbReference type="AlphaFoldDB" id="A0A381PER6"/>
<protein>
    <recommendedName>
        <fullName evidence="2">Amidohydrolase</fullName>
    </recommendedName>
</protein>
<name>A0A381PER6_9ZZZZ</name>
<proteinExistence type="predicted"/>